<evidence type="ECO:0000313" key="1">
    <source>
        <dbReference type="EMBL" id="KMO33453.1"/>
    </source>
</evidence>
<comment type="caution">
    <text evidence="1">The sequence shown here is derived from an EMBL/GenBank/DDBJ whole genome shotgun (WGS) entry which is preliminary data.</text>
</comment>
<dbReference type="PATRIC" id="fig|298794.3.peg.1526"/>
<organism evidence="1 2">
    <name type="scientific">Methylobacterium variabile</name>
    <dbReference type="NCBI Taxonomy" id="298794"/>
    <lineage>
        <taxon>Bacteria</taxon>
        <taxon>Pseudomonadati</taxon>
        <taxon>Pseudomonadota</taxon>
        <taxon>Alphaproteobacteria</taxon>
        <taxon>Hyphomicrobiales</taxon>
        <taxon>Methylobacteriaceae</taxon>
        <taxon>Methylobacterium</taxon>
    </lineage>
</organism>
<dbReference type="AlphaFoldDB" id="A0A0J6SJ85"/>
<evidence type="ECO:0000313" key="2">
    <source>
        <dbReference type="Proteomes" id="UP000035955"/>
    </source>
</evidence>
<proteinExistence type="predicted"/>
<keyword evidence="2" id="KW-1185">Reference proteome</keyword>
<dbReference type="Proteomes" id="UP000035955">
    <property type="component" value="Unassembled WGS sequence"/>
</dbReference>
<gene>
    <name evidence="1" type="ORF">VQ02_20895</name>
</gene>
<dbReference type="EMBL" id="LABY01000152">
    <property type="protein sequence ID" value="KMO33453.1"/>
    <property type="molecule type" value="Genomic_DNA"/>
</dbReference>
<protein>
    <submittedName>
        <fullName evidence="1">Uncharacterized protein</fullName>
    </submittedName>
</protein>
<accession>A0A0J6SJ85</accession>
<sequence length="70" mass="7179">MGISRGTGRPGRIVEVGVRGQARYARMASGETIWWGSEEDVPDQVALAASALAGEAGPARGTPDGQRAAV</sequence>
<reference evidence="1 2" key="1">
    <citation type="submission" date="2015-03" db="EMBL/GenBank/DDBJ databases">
        <title>Genome sequencing of Methylobacterium variabile DSM 16961.</title>
        <authorList>
            <person name="Chaudhry V."/>
            <person name="Patil P.B."/>
        </authorList>
    </citation>
    <scope>NUCLEOTIDE SEQUENCE [LARGE SCALE GENOMIC DNA]</scope>
    <source>
        <strain evidence="1 2">DSM 16961</strain>
    </source>
</reference>
<name>A0A0J6SJ85_9HYPH</name>
<dbReference type="OrthoDB" id="8005373at2"/>